<dbReference type="AlphaFoldDB" id="A0AAD3H9E2"/>
<accession>A0AAD3H9E2</accession>
<proteinExistence type="predicted"/>
<dbReference type="EMBL" id="BLLK01000047">
    <property type="protein sequence ID" value="GFH55250.1"/>
    <property type="molecule type" value="Genomic_DNA"/>
</dbReference>
<keyword evidence="2" id="KW-1185">Reference proteome</keyword>
<evidence type="ECO:0000313" key="2">
    <source>
        <dbReference type="Proteomes" id="UP001054902"/>
    </source>
</evidence>
<evidence type="ECO:0000313" key="1">
    <source>
        <dbReference type="EMBL" id="GFH55250.1"/>
    </source>
</evidence>
<sequence length="242" mass="28333">MGKRSKSKGKKSARQERAMHLKNVEAWTKTMSTLDNKYDSSLGGLPTNGRKRERIWILEEQIQLTLNVEESLDFVNRHQFFENELSGVCTCLLLEQLLSADYIQASNSYNEMMKYPLTEDFRSQIKPFSNLLLLWSDEENVERLKEIIHIANQDAFDIIRIPGETDLFWLAYIEKTLIGLSRVQCFIIVEFLSLEMLRNANDKRELKKEWMTIAQTSLVFSYLDCIRLSKGTFRSQFLLEKV</sequence>
<reference evidence="1 2" key="1">
    <citation type="journal article" date="2021" name="Sci. Rep.">
        <title>The genome of the diatom Chaetoceros tenuissimus carries an ancient integrated fragment of an extant virus.</title>
        <authorList>
            <person name="Hongo Y."/>
            <person name="Kimura K."/>
            <person name="Takaki Y."/>
            <person name="Yoshida Y."/>
            <person name="Baba S."/>
            <person name="Kobayashi G."/>
            <person name="Nagasaki K."/>
            <person name="Hano T."/>
            <person name="Tomaru Y."/>
        </authorList>
    </citation>
    <scope>NUCLEOTIDE SEQUENCE [LARGE SCALE GENOMIC DNA]</scope>
    <source>
        <strain evidence="1 2">NIES-3715</strain>
    </source>
</reference>
<name>A0AAD3H9E2_9STRA</name>
<gene>
    <name evidence="1" type="ORF">CTEN210_11726</name>
</gene>
<dbReference type="Proteomes" id="UP001054902">
    <property type="component" value="Unassembled WGS sequence"/>
</dbReference>
<comment type="caution">
    <text evidence="1">The sequence shown here is derived from an EMBL/GenBank/DDBJ whole genome shotgun (WGS) entry which is preliminary data.</text>
</comment>
<protein>
    <submittedName>
        <fullName evidence="1">Uncharacterized protein</fullName>
    </submittedName>
</protein>
<organism evidence="1 2">
    <name type="scientific">Chaetoceros tenuissimus</name>
    <dbReference type="NCBI Taxonomy" id="426638"/>
    <lineage>
        <taxon>Eukaryota</taxon>
        <taxon>Sar</taxon>
        <taxon>Stramenopiles</taxon>
        <taxon>Ochrophyta</taxon>
        <taxon>Bacillariophyta</taxon>
        <taxon>Coscinodiscophyceae</taxon>
        <taxon>Chaetocerotophycidae</taxon>
        <taxon>Chaetocerotales</taxon>
        <taxon>Chaetocerotaceae</taxon>
        <taxon>Chaetoceros</taxon>
    </lineage>
</organism>